<keyword evidence="1" id="KW-1133">Transmembrane helix</keyword>
<dbReference type="Proteomes" id="UP001597295">
    <property type="component" value="Unassembled WGS sequence"/>
</dbReference>
<comment type="caution">
    <text evidence="2">The sequence shown here is derived from an EMBL/GenBank/DDBJ whole genome shotgun (WGS) entry which is preliminary data.</text>
</comment>
<evidence type="ECO:0000313" key="3">
    <source>
        <dbReference type="Proteomes" id="UP001597295"/>
    </source>
</evidence>
<feature type="transmembrane region" description="Helical" evidence="1">
    <location>
        <begin position="25"/>
        <end position="47"/>
    </location>
</feature>
<dbReference type="EMBL" id="JBHUIP010000001">
    <property type="protein sequence ID" value="MFD2261405.1"/>
    <property type="molecule type" value="Genomic_DNA"/>
</dbReference>
<keyword evidence="3" id="KW-1185">Reference proteome</keyword>
<dbReference type="RefSeq" id="WP_379874113.1">
    <property type="nucleotide sequence ID" value="NZ_JBHUIP010000001.1"/>
</dbReference>
<evidence type="ECO:0008006" key="4">
    <source>
        <dbReference type="Google" id="ProtNLM"/>
    </source>
</evidence>
<proteinExistence type="predicted"/>
<reference evidence="3" key="1">
    <citation type="journal article" date="2019" name="Int. J. Syst. Evol. Microbiol.">
        <title>The Global Catalogue of Microorganisms (GCM) 10K type strain sequencing project: providing services to taxonomists for standard genome sequencing and annotation.</title>
        <authorList>
            <consortium name="The Broad Institute Genomics Platform"/>
            <consortium name="The Broad Institute Genome Sequencing Center for Infectious Disease"/>
            <person name="Wu L."/>
            <person name="Ma J."/>
        </authorList>
    </citation>
    <scope>NUCLEOTIDE SEQUENCE [LARGE SCALE GENOMIC DNA]</scope>
    <source>
        <strain evidence="3">CGMCC 1.19062</strain>
    </source>
</reference>
<keyword evidence="1" id="KW-0812">Transmembrane</keyword>
<keyword evidence="1" id="KW-0472">Membrane</keyword>
<gene>
    <name evidence="2" type="ORF">ACFSM5_00800</name>
</gene>
<sequence length="54" mass="6030">MSSNTEGEVHLYRSTRFTRLDAVKIPLIMAMLALTALFGTPVVLLWVNGAFLTY</sequence>
<protein>
    <recommendedName>
        <fullName evidence="4">Branched-chain amino acid ABC transporter permease</fullName>
    </recommendedName>
</protein>
<evidence type="ECO:0000313" key="2">
    <source>
        <dbReference type="EMBL" id="MFD2261405.1"/>
    </source>
</evidence>
<evidence type="ECO:0000256" key="1">
    <source>
        <dbReference type="SAM" id="Phobius"/>
    </source>
</evidence>
<organism evidence="2 3">
    <name type="scientific">Lacibacterium aquatile</name>
    <dbReference type="NCBI Taxonomy" id="1168082"/>
    <lineage>
        <taxon>Bacteria</taxon>
        <taxon>Pseudomonadati</taxon>
        <taxon>Pseudomonadota</taxon>
        <taxon>Alphaproteobacteria</taxon>
        <taxon>Rhodospirillales</taxon>
        <taxon>Rhodospirillaceae</taxon>
    </lineage>
</organism>
<name>A0ABW5DLI6_9PROT</name>
<accession>A0ABW5DLI6</accession>